<gene>
    <name evidence="3" type="ORF">ACFQPE_20285</name>
</gene>
<dbReference type="Gene3D" id="3.10.180.10">
    <property type="entry name" value="2,3-Dihydroxybiphenyl 1,2-Dioxygenase, domain 1"/>
    <property type="match status" value="1"/>
</dbReference>
<dbReference type="InterPro" id="IPR051785">
    <property type="entry name" value="MMCE/EMCE_epimerase"/>
</dbReference>
<protein>
    <submittedName>
        <fullName evidence="3">VOC family protein</fullName>
    </submittedName>
</protein>
<dbReference type="PANTHER" id="PTHR43048:SF3">
    <property type="entry name" value="METHYLMALONYL-COA EPIMERASE, MITOCHONDRIAL"/>
    <property type="match status" value="1"/>
</dbReference>
<evidence type="ECO:0000256" key="1">
    <source>
        <dbReference type="ARBA" id="ARBA00022723"/>
    </source>
</evidence>
<accession>A0ABD6AEX8</accession>
<dbReference type="InterPro" id="IPR029068">
    <property type="entry name" value="Glyas_Bleomycin-R_OHBP_Dase"/>
</dbReference>
<dbReference type="RefSeq" id="WP_276306065.1">
    <property type="nucleotide sequence ID" value="NZ_CP119993.1"/>
</dbReference>
<evidence type="ECO:0000313" key="4">
    <source>
        <dbReference type="Proteomes" id="UP001596547"/>
    </source>
</evidence>
<dbReference type="GO" id="GO:0046872">
    <property type="term" value="F:metal ion binding"/>
    <property type="evidence" value="ECO:0007669"/>
    <property type="project" value="UniProtKB-KW"/>
</dbReference>
<dbReference type="Proteomes" id="UP001596547">
    <property type="component" value="Unassembled WGS sequence"/>
</dbReference>
<dbReference type="SUPFAM" id="SSF54593">
    <property type="entry name" value="Glyoxalase/Bleomycin resistance protein/Dihydroxybiphenyl dioxygenase"/>
    <property type="match status" value="1"/>
</dbReference>
<dbReference type="PROSITE" id="PS51819">
    <property type="entry name" value="VOC"/>
    <property type="match status" value="1"/>
</dbReference>
<name>A0ABD6AEX8_9EURY</name>
<organism evidence="3 4">
    <name type="scientific">Halomarina halobia</name>
    <dbReference type="NCBI Taxonomy" id="3033386"/>
    <lineage>
        <taxon>Archaea</taxon>
        <taxon>Methanobacteriati</taxon>
        <taxon>Methanobacteriota</taxon>
        <taxon>Stenosarchaea group</taxon>
        <taxon>Halobacteria</taxon>
        <taxon>Halobacteriales</taxon>
        <taxon>Natronomonadaceae</taxon>
        <taxon>Halomarina</taxon>
    </lineage>
</organism>
<dbReference type="InterPro" id="IPR037523">
    <property type="entry name" value="VOC_core"/>
</dbReference>
<dbReference type="EMBL" id="JBHTBF010000003">
    <property type="protein sequence ID" value="MFC7319111.1"/>
    <property type="molecule type" value="Genomic_DNA"/>
</dbReference>
<dbReference type="PANTHER" id="PTHR43048">
    <property type="entry name" value="METHYLMALONYL-COA EPIMERASE"/>
    <property type="match status" value="1"/>
</dbReference>
<evidence type="ECO:0000259" key="2">
    <source>
        <dbReference type="PROSITE" id="PS51819"/>
    </source>
</evidence>
<sequence>MDVIGVDRVIIATENIDATRSQFEALLGLSFGDLLEPTTNTDAGDENVANVLSASGIELVTPREDSAEVARFLEENGPGLYAVSIRVHDLDGAIEELSRKGVDPVGEYEANDFAEVFYHPQHFGGAFVILAEYDAPHPAETASL</sequence>
<dbReference type="Pfam" id="PF13669">
    <property type="entry name" value="Glyoxalase_4"/>
    <property type="match status" value="1"/>
</dbReference>
<keyword evidence="1" id="KW-0479">Metal-binding</keyword>
<proteinExistence type="predicted"/>
<dbReference type="AlphaFoldDB" id="A0ABD6AEX8"/>
<keyword evidence="4" id="KW-1185">Reference proteome</keyword>
<feature type="domain" description="VOC" evidence="2">
    <location>
        <begin position="5"/>
        <end position="133"/>
    </location>
</feature>
<comment type="caution">
    <text evidence="3">The sequence shown here is derived from an EMBL/GenBank/DDBJ whole genome shotgun (WGS) entry which is preliminary data.</text>
</comment>
<reference evidence="3 4" key="1">
    <citation type="journal article" date="2019" name="Int. J. Syst. Evol. Microbiol.">
        <title>The Global Catalogue of Microorganisms (GCM) 10K type strain sequencing project: providing services to taxonomists for standard genome sequencing and annotation.</title>
        <authorList>
            <consortium name="The Broad Institute Genomics Platform"/>
            <consortium name="The Broad Institute Genome Sequencing Center for Infectious Disease"/>
            <person name="Wu L."/>
            <person name="Ma J."/>
        </authorList>
    </citation>
    <scope>NUCLEOTIDE SEQUENCE [LARGE SCALE GENOMIC DNA]</scope>
    <source>
        <strain evidence="3 4">PSR21</strain>
    </source>
</reference>
<dbReference type="GeneID" id="79317698"/>
<evidence type="ECO:0000313" key="3">
    <source>
        <dbReference type="EMBL" id="MFC7319111.1"/>
    </source>
</evidence>